<dbReference type="AlphaFoldDB" id="A0AAW1ENN9"/>
<keyword evidence="3" id="KW-1185">Reference proteome</keyword>
<evidence type="ECO:0000313" key="2">
    <source>
        <dbReference type="EMBL" id="KAK9524219.1"/>
    </source>
</evidence>
<protein>
    <submittedName>
        <fullName evidence="2">Uncharacterized protein</fullName>
    </submittedName>
</protein>
<proteinExistence type="predicted"/>
<comment type="caution">
    <text evidence="2">The sequence shown here is derived from an EMBL/GenBank/DDBJ whole genome shotgun (WGS) entry which is preliminary data.</text>
</comment>
<gene>
    <name evidence="2" type="ORF">VZT92_018075</name>
</gene>
<dbReference type="Proteomes" id="UP001488805">
    <property type="component" value="Unassembled WGS sequence"/>
</dbReference>
<accession>A0AAW1ENN9</accession>
<name>A0AAW1ENN9_ZOAVI</name>
<evidence type="ECO:0000313" key="3">
    <source>
        <dbReference type="Proteomes" id="UP001488805"/>
    </source>
</evidence>
<organism evidence="2 3">
    <name type="scientific">Zoarces viviparus</name>
    <name type="common">Viviparous eelpout</name>
    <name type="synonym">Blennius viviparus</name>
    <dbReference type="NCBI Taxonomy" id="48416"/>
    <lineage>
        <taxon>Eukaryota</taxon>
        <taxon>Metazoa</taxon>
        <taxon>Chordata</taxon>
        <taxon>Craniata</taxon>
        <taxon>Vertebrata</taxon>
        <taxon>Euteleostomi</taxon>
        <taxon>Actinopterygii</taxon>
        <taxon>Neopterygii</taxon>
        <taxon>Teleostei</taxon>
        <taxon>Neoteleostei</taxon>
        <taxon>Acanthomorphata</taxon>
        <taxon>Eupercaria</taxon>
        <taxon>Perciformes</taxon>
        <taxon>Cottioidei</taxon>
        <taxon>Zoarcales</taxon>
        <taxon>Zoarcidae</taxon>
        <taxon>Zoarcinae</taxon>
        <taxon>Zoarces</taxon>
    </lineage>
</organism>
<dbReference type="EMBL" id="JBCEZU010000156">
    <property type="protein sequence ID" value="KAK9524219.1"/>
    <property type="molecule type" value="Genomic_DNA"/>
</dbReference>
<reference evidence="2 3" key="1">
    <citation type="journal article" date="2024" name="Genome Biol. Evol.">
        <title>Chromosome-level genome assembly of the viviparous eelpout Zoarces viviparus.</title>
        <authorList>
            <person name="Fuhrmann N."/>
            <person name="Brasseur M.V."/>
            <person name="Bakowski C.E."/>
            <person name="Podsiadlowski L."/>
            <person name="Prost S."/>
            <person name="Krehenwinkel H."/>
            <person name="Mayer C."/>
        </authorList>
    </citation>
    <scope>NUCLEOTIDE SEQUENCE [LARGE SCALE GENOMIC DNA]</scope>
    <source>
        <strain evidence="2">NO-MEL_2022_Ind0_liver</strain>
    </source>
</reference>
<feature type="region of interest" description="Disordered" evidence="1">
    <location>
        <begin position="56"/>
        <end position="79"/>
    </location>
</feature>
<evidence type="ECO:0000256" key="1">
    <source>
        <dbReference type="SAM" id="MobiDB-lite"/>
    </source>
</evidence>
<sequence length="166" mass="17840">MKAAALPVPPRWEERTQRRAGPAGRGLLLLPRHLICTVVGSLPFLPAALRHRDALRTNPRGRETAAGTPFDRRAQQAQPDCAPRASASVCCAFLTAPTQRGSFEPACQDKLTSPIYAPASACTRDRSESAAHRTGSRLQRRTGHFYAPGMSTFGDSGMSPAPLPPL</sequence>